<evidence type="ECO:0000256" key="2">
    <source>
        <dbReference type="ARBA" id="ARBA00022475"/>
    </source>
</evidence>
<evidence type="ECO:0000256" key="10">
    <source>
        <dbReference type="RuleBase" id="RU004340"/>
    </source>
</evidence>
<comment type="caution">
    <text evidence="11">The sequence shown here is derived from an EMBL/GenBank/DDBJ whole genome shotgun (WGS) entry which is preliminary data.</text>
</comment>
<keyword evidence="12" id="KW-1185">Reference proteome</keyword>
<accession>A0ABV5WQU2</accession>
<evidence type="ECO:0000256" key="1">
    <source>
        <dbReference type="ARBA" id="ARBA00004651"/>
    </source>
</evidence>
<dbReference type="Pfam" id="PF02537">
    <property type="entry name" value="CRCB"/>
    <property type="match status" value="1"/>
</dbReference>
<sequence length="104" mass="10731">MTGEFTSTLIVNLVGAFLLSFITTGLPAKLPVSPTLMTGLSTGLIGSFTTFSTFSVETLQLIQSGHSVLASGYLALSLGGASVAAWLAISCNNRWLQHPKGGAD</sequence>
<comment type="similarity">
    <text evidence="7 10">Belongs to the fluoride channel Fluc/FEX (TC 1.A.43) family.</text>
</comment>
<comment type="catalytic activity">
    <reaction evidence="8">
        <text>fluoride(in) = fluoride(out)</text>
        <dbReference type="Rhea" id="RHEA:76159"/>
        <dbReference type="ChEBI" id="CHEBI:17051"/>
    </reaction>
    <physiologicalReaction direction="left-to-right" evidence="8">
        <dbReference type="Rhea" id="RHEA:76160"/>
    </physiologicalReaction>
</comment>
<evidence type="ECO:0000256" key="6">
    <source>
        <dbReference type="ARBA" id="ARBA00023303"/>
    </source>
</evidence>
<keyword evidence="6" id="KW-0406">Ion transport</keyword>
<evidence type="ECO:0000313" key="12">
    <source>
        <dbReference type="Proteomes" id="UP001589691"/>
    </source>
</evidence>
<name>A0ABV5WQU2_9LACO</name>
<evidence type="ECO:0000256" key="9">
    <source>
        <dbReference type="ARBA" id="ARBA00049940"/>
    </source>
</evidence>
<keyword evidence="4 10" id="KW-1133">Transmembrane helix</keyword>
<evidence type="ECO:0000256" key="5">
    <source>
        <dbReference type="ARBA" id="ARBA00023136"/>
    </source>
</evidence>
<keyword evidence="6" id="KW-0813">Transport</keyword>
<feature type="transmembrane region" description="Helical" evidence="10">
    <location>
        <begin position="9"/>
        <end position="30"/>
    </location>
</feature>
<feature type="transmembrane region" description="Helical" evidence="10">
    <location>
        <begin position="68"/>
        <end position="89"/>
    </location>
</feature>
<evidence type="ECO:0000256" key="7">
    <source>
        <dbReference type="ARBA" id="ARBA00035120"/>
    </source>
</evidence>
<dbReference type="InterPro" id="IPR003691">
    <property type="entry name" value="FluC"/>
</dbReference>
<evidence type="ECO:0000256" key="8">
    <source>
        <dbReference type="ARBA" id="ARBA00035585"/>
    </source>
</evidence>
<protein>
    <recommendedName>
        <fullName evidence="10">Fluoride-specific ion channel</fullName>
    </recommendedName>
</protein>
<keyword evidence="6" id="KW-0407">Ion channel</keyword>
<keyword evidence="3 10" id="KW-0812">Transmembrane</keyword>
<dbReference type="EMBL" id="JBHLZY010000003">
    <property type="protein sequence ID" value="MFB9768518.1"/>
    <property type="molecule type" value="Genomic_DNA"/>
</dbReference>
<evidence type="ECO:0000256" key="3">
    <source>
        <dbReference type="ARBA" id="ARBA00022692"/>
    </source>
</evidence>
<comment type="function">
    <text evidence="9">Fluoride-specific ion channel. Important for reducing fluoride concentration in the cell, thus reducing its toxicity.</text>
</comment>
<gene>
    <name evidence="11" type="ORF">ACFFLI_01335</name>
</gene>
<evidence type="ECO:0000256" key="4">
    <source>
        <dbReference type="ARBA" id="ARBA00022989"/>
    </source>
</evidence>
<dbReference type="RefSeq" id="WP_225424450.1">
    <property type="nucleotide sequence ID" value="NZ_BJEA01000022.1"/>
</dbReference>
<proteinExistence type="inferred from homology"/>
<keyword evidence="5 10" id="KW-0472">Membrane</keyword>
<dbReference type="PANTHER" id="PTHR28259">
    <property type="entry name" value="FLUORIDE EXPORT PROTEIN 1-RELATED"/>
    <property type="match status" value="1"/>
</dbReference>
<dbReference type="PANTHER" id="PTHR28259:SF1">
    <property type="entry name" value="FLUORIDE EXPORT PROTEIN 1-RELATED"/>
    <property type="match status" value="1"/>
</dbReference>
<keyword evidence="2 10" id="KW-1003">Cell membrane</keyword>
<evidence type="ECO:0000313" key="11">
    <source>
        <dbReference type="EMBL" id="MFB9768518.1"/>
    </source>
</evidence>
<reference evidence="11 12" key="1">
    <citation type="submission" date="2024-09" db="EMBL/GenBank/DDBJ databases">
        <authorList>
            <person name="Sun Q."/>
            <person name="Mori K."/>
        </authorList>
    </citation>
    <scope>NUCLEOTIDE SEQUENCE [LARGE SCALE GENOMIC DNA]</scope>
    <source>
        <strain evidence="11 12">TBRC 4576</strain>
    </source>
</reference>
<comment type="subcellular location">
    <subcellularLocation>
        <location evidence="1">Cell membrane</location>
        <topology evidence="1">Multi-pass membrane protein</topology>
    </subcellularLocation>
</comment>
<organism evidence="11 12">
    <name type="scientific">Lactiplantibacillus modestisalitolerans</name>
    <dbReference type="NCBI Taxonomy" id="1457219"/>
    <lineage>
        <taxon>Bacteria</taxon>
        <taxon>Bacillati</taxon>
        <taxon>Bacillota</taxon>
        <taxon>Bacilli</taxon>
        <taxon>Lactobacillales</taxon>
        <taxon>Lactobacillaceae</taxon>
        <taxon>Lactiplantibacillus</taxon>
    </lineage>
</organism>
<dbReference type="Proteomes" id="UP001589691">
    <property type="component" value="Unassembled WGS sequence"/>
</dbReference>
<feature type="transmembrane region" description="Helical" evidence="10">
    <location>
        <begin position="36"/>
        <end position="56"/>
    </location>
</feature>